<protein>
    <recommendedName>
        <fullName evidence="1">DUF1985 domain-containing protein</fullName>
    </recommendedName>
</protein>
<evidence type="ECO:0000313" key="2">
    <source>
        <dbReference type="EMBL" id="EOA35820.1"/>
    </source>
</evidence>
<keyword evidence="3" id="KW-1185">Reference proteome</keyword>
<proteinExistence type="predicted"/>
<sequence length="164" mass="19067">MAQEYPKRFMRAGNEPKVSLINNSCRMSILDKIKKALPAEYDIVKSHPVFAHVFAIHENGLGYSARLIHSIMCRQLITKKKHELWFVFGKKPLRFSMQEFYAVTGLKCKDDFSGDLETWKKDKGFWSKLLDGEEIITMVKLMKIHLKQLPTGVKLIEFDLCIFL</sequence>
<dbReference type="AlphaFoldDB" id="R0ICB8"/>
<feature type="domain" description="DUF1985" evidence="1">
    <location>
        <begin position="72"/>
        <end position="144"/>
    </location>
</feature>
<evidence type="ECO:0000259" key="1">
    <source>
        <dbReference type="Pfam" id="PF09331"/>
    </source>
</evidence>
<dbReference type="Proteomes" id="UP000029121">
    <property type="component" value="Unassembled WGS sequence"/>
</dbReference>
<organism evidence="2 3">
    <name type="scientific">Capsella rubella</name>
    <dbReference type="NCBI Taxonomy" id="81985"/>
    <lineage>
        <taxon>Eukaryota</taxon>
        <taxon>Viridiplantae</taxon>
        <taxon>Streptophyta</taxon>
        <taxon>Embryophyta</taxon>
        <taxon>Tracheophyta</taxon>
        <taxon>Spermatophyta</taxon>
        <taxon>Magnoliopsida</taxon>
        <taxon>eudicotyledons</taxon>
        <taxon>Gunneridae</taxon>
        <taxon>Pentapetalae</taxon>
        <taxon>rosids</taxon>
        <taxon>malvids</taxon>
        <taxon>Brassicales</taxon>
        <taxon>Brassicaceae</taxon>
        <taxon>Camelineae</taxon>
        <taxon>Capsella</taxon>
    </lineage>
</organism>
<dbReference type="InterPro" id="IPR015410">
    <property type="entry name" value="DUF1985"/>
</dbReference>
<gene>
    <name evidence="2" type="ORF">CARUB_v10021060mg</name>
</gene>
<accession>R0ICB8</accession>
<dbReference type="PANTHER" id="PTHR48449">
    <property type="entry name" value="DUF1985 DOMAIN-CONTAINING PROTEIN"/>
    <property type="match status" value="1"/>
</dbReference>
<reference evidence="3" key="1">
    <citation type="journal article" date="2013" name="Nat. Genet.">
        <title>The Capsella rubella genome and the genomic consequences of rapid mating system evolution.</title>
        <authorList>
            <person name="Slotte T."/>
            <person name="Hazzouri K.M."/>
            <person name="Agren J.A."/>
            <person name="Koenig D."/>
            <person name="Maumus F."/>
            <person name="Guo Y.L."/>
            <person name="Steige K."/>
            <person name="Platts A.E."/>
            <person name="Escobar J.S."/>
            <person name="Newman L.K."/>
            <person name="Wang W."/>
            <person name="Mandakova T."/>
            <person name="Vello E."/>
            <person name="Smith L.M."/>
            <person name="Henz S.R."/>
            <person name="Steffen J."/>
            <person name="Takuno S."/>
            <person name="Brandvain Y."/>
            <person name="Coop G."/>
            <person name="Andolfatto P."/>
            <person name="Hu T.T."/>
            <person name="Blanchette M."/>
            <person name="Clark R.M."/>
            <person name="Quesneville H."/>
            <person name="Nordborg M."/>
            <person name="Gaut B.S."/>
            <person name="Lysak M.A."/>
            <person name="Jenkins J."/>
            <person name="Grimwood J."/>
            <person name="Chapman J."/>
            <person name="Prochnik S."/>
            <person name="Shu S."/>
            <person name="Rokhsar D."/>
            <person name="Schmutz J."/>
            <person name="Weigel D."/>
            <person name="Wright S.I."/>
        </authorList>
    </citation>
    <scope>NUCLEOTIDE SEQUENCE [LARGE SCALE GENOMIC DNA]</scope>
    <source>
        <strain evidence="3">cv. Monte Gargano</strain>
    </source>
</reference>
<name>R0ICB8_9BRAS</name>
<dbReference type="EMBL" id="KB870806">
    <property type="protein sequence ID" value="EOA35820.1"/>
    <property type="molecule type" value="Genomic_DNA"/>
</dbReference>
<dbReference type="PANTHER" id="PTHR48449:SF1">
    <property type="entry name" value="DUF1985 DOMAIN-CONTAINING PROTEIN"/>
    <property type="match status" value="1"/>
</dbReference>
<dbReference type="Pfam" id="PF09331">
    <property type="entry name" value="DUF1985"/>
    <property type="match status" value="1"/>
</dbReference>
<dbReference type="eggNOG" id="ENOG502R28P">
    <property type="taxonomic scope" value="Eukaryota"/>
</dbReference>
<evidence type="ECO:0000313" key="3">
    <source>
        <dbReference type="Proteomes" id="UP000029121"/>
    </source>
</evidence>